<protein>
    <submittedName>
        <fullName evidence="2">Uncharacterized protein</fullName>
    </submittedName>
</protein>
<keyword evidence="3" id="KW-1185">Reference proteome</keyword>
<evidence type="ECO:0000256" key="1">
    <source>
        <dbReference type="SAM" id="MobiDB-lite"/>
    </source>
</evidence>
<evidence type="ECO:0000313" key="3">
    <source>
        <dbReference type="Proteomes" id="UP000265520"/>
    </source>
</evidence>
<sequence length="32" mass="3414">SESANIRGSESFRGFTASEPQKASEASLLQDL</sequence>
<dbReference type="EMBL" id="LXQA010789079">
    <property type="protein sequence ID" value="MCI71081.1"/>
    <property type="molecule type" value="Genomic_DNA"/>
</dbReference>
<name>A0A392UC28_9FABA</name>
<evidence type="ECO:0000313" key="2">
    <source>
        <dbReference type="EMBL" id="MCI71081.1"/>
    </source>
</evidence>
<reference evidence="2 3" key="1">
    <citation type="journal article" date="2018" name="Front. Plant Sci.">
        <title>Red Clover (Trifolium pratense) and Zigzag Clover (T. medium) - A Picture of Genomic Similarities and Differences.</title>
        <authorList>
            <person name="Dluhosova J."/>
            <person name="Istvanek J."/>
            <person name="Nedelnik J."/>
            <person name="Repkova J."/>
        </authorList>
    </citation>
    <scope>NUCLEOTIDE SEQUENCE [LARGE SCALE GENOMIC DNA]</scope>
    <source>
        <strain evidence="3">cv. 10/8</strain>
        <tissue evidence="2">Leaf</tissue>
    </source>
</reference>
<organism evidence="2 3">
    <name type="scientific">Trifolium medium</name>
    <dbReference type="NCBI Taxonomy" id="97028"/>
    <lineage>
        <taxon>Eukaryota</taxon>
        <taxon>Viridiplantae</taxon>
        <taxon>Streptophyta</taxon>
        <taxon>Embryophyta</taxon>
        <taxon>Tracheophyta</taxon>
        <taxon>Spermatophyta</taxon>
        <taxon>Magnoliopsida</taxon>
        <taxon>eudicotyledons</taxon>
        <taxon>Gunneridae</taxon>
        <taxon>Pentapetalae</taxon>
        <taxon>rosids</taxon>
        <taxon>fabids</taxon>
        <taxon>Fabales</taxon>
        <taxon>Fabaceae</taxon>
        <taxon>Papilionoideae</taxon>
        <taxon>50 kb inversion clade</taxon>
        <taxon>NPAAA clade</taxon>
        <taxon>Hologalegina</taxon>
        <taxon>IRL clade</taxon>
        <taxon>Trifolieae</taxon>
        <taxon>Trifolium</taxon>
    </lineage>
</organism>
<accession>A0A392UC28</accession>
<feature type="region of interest" description="Disordered" evidence="1">
    <location>
        <begin position="1"/>
        <end position="32"/>
    </location>
</feature>
<comment type="caution">
    <text evidence="2">The sequence shown here is derived from an EMBL/GenBank/DDBJ whole genome shotgun (WGS) entry which is preliminary data.</text>
</comment>
<proteinExistence type="predicted"/>
<feature type="non-terminal residue" evidence="2">
    <location>
        <position position="1"/>
    </location>
</feature>
<dbReference type="Proteomes" id="UP000265520">
    <property type="component" value="Unassembled WGS sequence"/>
</dbReference>
<dbReference type="AlphaFoldDB" id="A0A392UC28"/>